<proteinExistence type="predicted"/>
<evidence type="ECO:0000313" key="12">
    <source>
        <dbReference type="Proteomes" id="UP000233080"/>
    </source>
</evidence>
<dbReference type="AlphaFoldDB" id="A0A2K5J7V2"/>
<dbReference type="Pfam" id="PF25321">
    <property type="entry name" value="PH_RASGAP"/>
    <property type="match status" value="1"/>
</dbReference>
<keyword evidence="3" id="KW-0963">Cytoplasm</keyword>
<reference evidence="11" key="1">
    <citation type="submission" date="2025-08" db="UniProtKB">
        <authorList>
            <consortium name="Ensembl"/>
        </authorList>
    </citation>
    <scope>IDENTIFICATION</scope>
</reference>
<dbReference type="PROSITE" id="PS00509">
    <property type="entry name" value="RAS_GTPASE_ACTIV_1"/>
    <property type="match status" value="1"/>
</dbReference>
<reference evidence="11" key="2">
    <citation type="submission" date="2025-09" db="UniProtKB">
        <authorList>
            <consortium name="Ensembl"/>
        </authorList>
    </citation>
    <scope>IDENTIFICATION</scope>
</reference>
<feature type="compositionally biased region" description="Low complexity" evidence="9">
    <location>
        <begin position="8"/>
        <end position="19"/>
    </location>
</feature>
<dbReference type="CDD" id="cd13374">
    <property type="entry name" value="PH_RASAL3"/>
    <property type="match status" value="1"/>
</dbReference>
<dbReference type="FunFam" id="1.10.506.10:FF:000032">
    <property type="entry name" value="RAS protein activator like-3"/>
    <property type="match status" value="1"/>
</dbReference>
<feature type="region of interest" description="Disordered" evidence="9">
    <location>
        <begin position="614"/>
        <end position="748"/>
    </location>
</feature>
<dbReference type="InterPro" id="IPR001936">
    <property type="entry name" value="RasGAP_dom"/>
</dbReference>
<feature type="region of interest" description="Disordered" evidence="9">
    <location>
        <begin position="852"/>
        <end position="875"/>
    </location>
</feature>
<dbReference type="SMART" id="SM00323">
    <property type="entry name" value="RasGAP"/>
    <property type="match status" value="1"/>
</dbReference>
<evidence type="ECO:0000256" key="6">
    <source>
        <dbReference type="ARBA" id="ARBA00056840"/>
    </source>
</evidence>
<dbReference type="SUPFAM" id="SSF50729">
    <property type="entry name" value="PH domain-like"/>
    <property type="match status" value="1"/>
</dbReference>
<dbReference type="Proteomes" id="UP000233080">
    <property type="component" value="Unassembled WGS sequence"/>
</dbReference>
<name>A0A2K5J7V2_COLAP</name>
<sequence length="875" mass="97001">MDPPSPSPTSQTQPAAPSPLTSYRWHTGRGGEKGAGGFRWGRFAGWGRALSHQEPMVSTQPAPRSIFRRVLSAPPKESRTSRLRLSKALWGRHKNPPPEPEPEPEQEAPELEPEPEPEPPTPQIPEAPTPDVPVWDIGGFTLLDGKLVLLGGEEEGPRRPRVGSASSEGSVHVAMGNFRDPDRMPGKTEPETAGPNQVHNVRGLLKRLKEKKKARSEHRDGPPSALGSRESLATLSELDLGAERDVRVWPLHPSLLGEPHCFQVTWTGGSRCFSCRSAAERDRWIEDLRRQFQPTQDNVEREETWLSVWVHEAKGLPRAAAGAPGVRAELWLVLRATGRAQALVTDLGTGELARCGGREALLFRENTLATKAIDEYMKLVAQDYLQETLGQVVRRLCASTEDCEVDPSKCPASELPEHQARLRNSCEEVFETIIHSYDWFPAELGIVFSSWREACKERGSEVLGPRLVCASLFLRLLCPAILAPSLFGLAPEHPAPGPARTLTLIAKVIQNLANHAAFGEKEAYMGFMNSFLEEHGPAMQRFLDQVAMVDVDAAPSGYQGSGDLALQLAVLHAQLCTIFAELDQTTRDSLEPLPTILQAIEEGQPVLVSVPMRLPPPPAQVHSSLSAGEKPGFLAPRDLPKHTPLISKSQSLRSVRRSESWARPQPEEERPLRRPRPVQRTQSVPTRRPARRRQSAGPWPRPKGSLSTGAAPRARPWTRDSASLPRKPSVPWQRQIDQPQDRNQALGKHRPVNKLAELQCEVAALREEQKVLSRLVESLSTHIRALTEQQEQLRGQLQDLDSRLCAGSSEFDSKHNLPIYEGHSLKSLEHRLNEMERTQAQLRDAVQSLQLSPRTWGSRSQPQPLKAPCLNGDTT</sequence>
<dbReference type="Pfam" id="PF00616">
    <property type="entry name" value="RasGAP"/>
    <property type="match status" value="2"/>
</dbReference>
<evidence type="ECO:0000256" key="7">
    <source>
        <dbReference type="ARBA" id="ARBA00071507"/>
    </source>
</evidence>
<accession>A0A2K5J7V2</accession>
<feature type="compositionally biased region" description="Pro residues" evidence="9">
    <location>
        <begin position="118"/>
        <end position="131"/>
    </location>
</feature>
<dbReference type="OMA" id="TWGSRSQ"/>
<evidence type="ECO:0000256" key="2">
    <source>
        <dbReference type="ARBA" id="ARBA00022468"/>
    </source>
</evidence>
<evidence type="ECO:0000256" key="4">
    <source>
        <dbReference type="ARBA" id="ARBA00022553"/>
    </source>
</evidence>
<comment type="function">
    <text evidence="6">Functions as a Ras GTPase-activating protein. Plays an important role in the expansion and functions of natural killer T (NKT) cells in the liver by negatively regulating RAS activity and the down-stream ERK signaling pathway.</text>
</comment>
<feature type="compositionally biased region" description="Basic and acidic residues" evidence="9">
    <location>
        <begin position="179"/>
        <end position="190"/>
    </location>
</feature>
<dbReference type="GO" id="GO:0005938">
    <property type="term" value="C:cell cortex"/>
    <property type="evidence" value="ECO:0007669"/>
    <property type="project" value="UniProtKB-SubCell"/>
</dbReference>
<dbReference type="Gene3D" id="1.10.506.10">
    <property type="entry name" value="GTPase Activation - p120gap, domain 1"/>
    <property type="match status" value="2"/>
</dbReference>
<dbReference type="PANTHER" id="PTHR10194:SF96">
    <property type="entry name" value="RAS PROTEIN ACTIVATOR LIKE-3"/>
    <property type="match status" value="1"/>
</dbReference>
<dbReference type="Ensembl" id="ENSCANT00000047865.1">
    <property type="protein sequence ID" value="ENSCANP00000024867.1"/>
    <property type="gene ID" value="ENSCANG00000035843.1"/>
</dbReference>
<keyword evidence="5 8" id="KW-0175">Coiled coil</keyword>
<dbReference type="InterPro" id="IPR039360">
    <property type="entry name" value="Ras_GTPase"/>
</dbReference>
<feature type="compositionally biased region" description="Polar residues" evidence="9">
    <location>
        <begin position="852"/>
        <end position="863"/>
    </location>
</feature>
<dbReference type="PANTHER" id="PTHR10194">
    <property type="entry name" value="RAS GTPASE-ACTIVATING PROTEINS"/>
    <property type="match status" value="1"/>
</dbReference>
<protein>
    <recommendedName>
        <fullName evidence="7">RAS protein activator like-3</fullName>
    </recommendedName>
</protein>
<feature type="compositionally biased region" description="Acidic residues" evidence="9">
    <location>
        <begin position="100"/>
        <end position="117"/>
    </location>
</feature>
<dbReference type="CDD" id="cd05136">
    <property type="entry name" value="RasGAP_DAB2IP"/>
    <property type="match status" value="1"/>
</dbReference>
<evidence type="ECO:0000256" key="1">
    <source>
        <dbReference type="ARBA" id="ARBA00004544"/>
    </source>
</evidence>
<feature type="coiled-coil region" evidence="8">
    <location>
        <begin position="755"/>
        <end position="852"/>
    </location>
</feature>
<evidence type="ECO:0000256" key="3">
    <source>
        <dbReference type="ARBA" id="ARBA00022490"/>
    </source>
</evidence>
<dbReference type="InterPro" id="IPR057606">
    <property type="entry name" value="SynGAP1-like_PH"/>
</dbReference>
<dbReference type="STRING" id="336983.ENSCANP00000024867"/>
<feature type="compositionally biased region" description="Basic residues" evidence="9">
    <location>
        <begin position="204"/>
        <end position="216"/>
    </location>
</feature>
<dbReference type="InterPro" id="IPR008936">
    <property type="entry name" value="Rho_GTPase_activation_prot"/>
</dbReference>
<comment type="subcellular location">
    <subcellularLocation>
        <location evidence="1">Cytoplasm</location>
        <location evidence="1">Cell cortex</location>
    </subcellularLocation>
</comment>
<keyword evidence="12" id="KW-1185">Reference proteome</keyword>
<feature type="compositionally biased region" description="Basic residues" evidence="9">
    <location>
        <begin position="81"/>
        <end position="95"/>
    </location>
</feature>
<evidence type="ECO:0000256" key="8">
    <source>
        <dbReference type="SAM" id="Coils"/>
    </source>
</evidence>
<evidence type="ECO:0000256" key="5">
    <source>
        <dbReference type="ARBA" id="ARBA00023054"/>
    </source>
</evidence>
<dbReference type="SUPFAM" id="SSF48350">
    <property type="entry name" value="GTPase activation domain, GAP"/>
    <property type="match status" value="1"/>
</dbReference>
<keyword evidence="2" id="KW-0343">GTPase activation</keyword>
<dbReference type="PROSITE" id="PS50018">
    <property type="entry name" value="RAS_GTPASE_ACTIV_2"/>
    <property type="match status" value="1"/>
</dbReference>
<feature type="compositionally biased region" description="Low complexity" evidence="9">
    <location>
        <begin position="40"/>
        <end position="49"/>
    </location>
</feature>
<keyword evidence="4" id="KW-0597">Phosphoprotein</keyword>
<feature type="compositionally biased region" description="Basic and acidic residues" evidence="9">
    <location>
        <begin position="656"/>
        <end position="672"/>
    </location>
</feature>
<evidence type="ECO:0000259" key="10">
    <source>
        <dbReference type="PROSITE" id="PS50018"/>
    </source>
</evidence>
<feature type="region of interest" description="Disordered" evidence="9">
    <location>
        <begin position="151"/>
        <end position="232"/>
    </location>
</feature>
<evidence type="ECO:0000313" key="11">
    <source>
        <dbReference type="Ensembl" id="ENSCANP00000024867.1"/>
    </source>
</evidence>
<feature type="region of interest" description="Disordered" evidence="9">
    <location>
        <begin position="1"/>
        <end position="137"/>
    </location>
</feature>
<organism evidence="11 12">
    <name type="scientific">Colobus angolensis palliatus</name>
    <name type="common">Peters' Angolan colobus</name>
    <dbReference type="NCBI Taxonomy" id="336983"/>
    <lineage>
        <taxon>Eukaryota</taxon>
        <taxon>Metazoa</taxon>
        <taxon>Chordata</taxon>
        <taxon>Craniata</taxon>
        <taxon>Vertebrata</taxon>
        <taxon>Euteleostomi</taxon>
        <taxon>Mammalia</taxon>
        <taxon>Eutheria</taxon>
        <taxon>Euarchontoglires</taxon>
        <taxon>Primates</taxon>
        <taxon>Haplorrhini</taxon>
        <taxon>Catarrhini</taxon>
        <taxon>Cercopithecidae</taxon>
        <taxon>Colobinae</taxon>
        <taxon>Colobus</taxon>
    </lineage>
</organism>
<dbReference type="GO" id="GO:0005096">
    <property type="term" value="F:GTPase activator activity"/>
    <property type="evidence" value="ECO:0007669"/>
    <property type="project" value="UniProtKB-KW"/>
</dbReference>
<dbReference type="InterPro" id="IPR023152">
    <property type="entry name" value="RasGAP_CS"/>
</dbReference>
<evidence type="ECO:0000256" key="9">
    <source>
        <dbReference type="SAM" id="MobiDB-lite"/>
    </source>
</evidence>
<feature type="domain" description="Ras-GAP" evidence="10">
    <location>
        <begin position="343"/>
        <end position="514"/>
    </location>
</feature>